<gene>
    <name evidence="1" type="primary">tnpR_1</name>
    <name evidence="1" type="ORF">Lwal_1519</name>
</gene>
<name>A0A0W1ADM6_9GAMM</name>
<dbReference type="RefSeq" id="WP_058480206.1">
    <property type="nucleotide sequence ID" value="NZ_CAAAIQ010000023.1"/>
</dbReference>
<dbReference type="PANTHER" id="PTHR35404">
    <property type="entry name" value="TRANSPOSASE OF TN10"/>
    <property type="match status" value="1"/>
</dbReference>
<dbReference type="Proteomes" id="UP000054729">
    <property type="component" value="Unassembled WGS sequence"/>
</dbReference>
<comment type="caution">
    <text evidence="1">The sequence shown here is derived from an EMBL/GenBank/DDBJ whole genome shotgun (WGS) entry which is preliminary data.</text>
</comment>
<organism evidence="1 2">
    <name type="scientific">Legionella waltersii</name>
    <dbReference type="NCBI Taxonomy" id="66969"/>
    <lineage>
        <taxon>Bacteria</taxon>
        <taxon>Pseudomonadati</taxon>
        <taxon>Pseudomonadota</taxon>
        <taxon>Gammaproteobacteria</taxon>
        <taxon>Legionellales</taxon>
        <taxon>Legionellaceae</taxon>
        <taxon>Legionella</taxon>
    </lineage>
</organism>
<dbReference type="InterPro" id="IPR012337">
    <property type="entry name" value="RNaseH-like_sf"/>
</dbReference>
<dbReference type="OrthoDB" id="6140187at2"/>
<evidence type="ECO:0000313" key="1">
    <source>
        <dbReference type="EMBL" id="KTD79447.1"/>
    </source>
</evidence>
<dbReference type="SUPFAM" id="SSF53098">
    <property type="entry name" value="Ribonuclease H-like"/>
    <property type="match status" value="1"/>
</dbReference>
<dbReference type="PANTHER" id="PTHR35404:SF8">
    <property type="entry name" value="TRANSPOSASE OF TN10"/>
    <property type="match status" value="1"/>
</dbReference>
<dbReference type="EMBL" id="LNZB01000036">
    <property type="protein sequence ID" value="KTD79447.1"/>
    <property type="molecule type" value="Genomic_DNA"/>
</dbReference>
<accession>A0A0W1ADM6</accession>
<dbReference type="AlphaFoldDB" id="A0A0W1ADM6"/>
<keyword evidence="2" id="KW-1185">Reference proteome</keyword>
<reference evidence="1 2" key="1">
    <citation type="submission" date="2015-11" db="EMBL/GenBank/DDBJ databases">
        <title>Genomic analysis of 38 Legionella species identifies large and diverse effector repertoires.</title>
        <authorList>
            <person name="Burstein D."/>
            <person name="Amaro F."/>
            <person name="Zusman T."/>
            <person name="Lifshitz Z."/>
            <person name="Cohen O."/>
            <person name="Gilbert J.A."/>
            <person name="Pupko T."/>
            <person name="Shuman H.A."/>
            <person name="Segal G."/>
        </authorList>
    </citation>
    <scope>NUCLEOTIDE SEQUENCE [LARGE SCALE GENOMIC DNA]</scope>
    <source>
        <strain evidence="1 2">ATCC 51914</strain>
    </source>
</reference>
<proteinExistence type="predicted"/>
<evidence type="ECO:0000313" key="2">
    <source>
        <dbReference type="Proteomes" id="UP000054729"/>
    </source>
</evidence>
<protein>
    <submittedName>
        <fullName evidence="1">Transposase</fullName>
    </submittedName>
</protein>
<dbReference type="PATRIC" id="fig|66969.6.peg.1657"/>
<sequence length="138" mass="15966">MRPLKLLHSFLQKELPFIHKKRLQGIEACCEALINGNTLSLTHLGRNITSKVKEGSNIERVNRLLGNHHLQEEIPLFYEVINHLLIENESTPWIHVDWSCISPTTQLYVLRATLSMRGRSFTVYQETHPKSKENNPKS</sequence>
<dbReference type="STRING" id="66969.Lwal_1519"/>